<dbReference type="EMBL" id="CP003059">
    <property type="protein sequence ID" value="AEP36086.1"/>
    <property type="molecule type" value="Genomic_DNA"/>
</dbReference>
<organism evidence="17 18">
    <name type="scientific">Taylorella asinigenitalis (strain MCE3)</name>
    <dbReference type="NCBI Taxonomy" id="1008459"/>
    <lineage>
        <taxon>Bacteria</taxon>
        <taxon>Pseudomonadati</taxon>
        <taxon>Pseudomonadota</taxon>
        <taxon>Betaproteobacteria</taxon>
        <taxon>Burkholderiales</taxon>
        <taxon>Alcaligenaceae</taxon>
        <taxon>Taylorella</taxon>
    </lineage>
</organism>
<dbReference type="AlphaFoldDB" id="G4QCF6"/>
<evidence type="ECO:0000256" key="12">
    <source>
        <dbReference type="ARBA" id="ARBA00022842"/>
    </source>
</evidence>
<evidence type="ECO:0000256" key="11">
    <source>
        <dbReference type="ARBA" id="ARBA00022839"/>
    </source>
</evidence>
<keyword evidence="11" id="KW-0269">Exonuclease</keyword>
<gene>
    <name evidence="17" type="ordered locus">TASI_0303</name>
</gene>
<keyword evidence="13" id="KW-0239">DNA-directed DNA polymerase</keyword>
<evidence type="ECO:0000313" key="18">
    <source>
        <dbReference type="Proteomes" id="UP000009284"/>
    </source>
</evidence>
<dbReference type="EC" id="2.7.7.7" evidence="3"/>
<dbReference type="FunFam" id="3.30.420.10:FF:000012">
    <property type="entry name" value="DNA polymerase III subunit epsilon"/>
    <property type="match status" value="1"/>
</dbReference>
<evidence type="ECO:0000256" key="4">
    <source>
        <dbReference type="ARBA" id="ARBA00020352"/>
    </source>
</evidence>
<evidence type="ECO:0000256" key="9">
    <source>
        <dbReference type="ARBA" id="ARBA00022723"/>
    </source>
</evidence>
<reference evidence="17 18" key="2">
    <citation type="journal article" date="2012" name="PLoS ONE">
        <title>Genomic characterization of the taylorella genus.</title>
        <authorList>
            <person name="Hebert L."/>
            <person name="Moumen B."/>
            <person name="Pons N."/>
            <person name="Duquesne F."/>
            <person name="Breuil M.F."/>
            <person name="Goux D."/>
            <person name="Batto J.M."/>
            <person name="Laugier C."/>
            <person name="Renault P."/>
            <person name="Petry S."/>
        </authorList>
    </citation>
    <scope>NUCLEOTIDE SEQUENCE [LARGE SCALE GENOMIC DNA]</scope>
    <source>
        <strain evidence="17 18">MCE3</strain>
    </source>
</reference>
<dbReference type="Proteomes" id="UP000009284">
    <property type="component" value="Chromosome"/>
</dbReference>
<dbReference type="PANTHER" id="PTHR30231:SF41">
    <property type="entry name" value="DNA POLYMERASE III SUBUNIT EPSILON"/>
    <property type="match status" value="1"/>
</dbReference>
<evidence type="ECO:0000256" key="14">
    <source>
        <dbReference type="ARBA" id="ARBA00023211"/>
    </source>
</evidence>
<evidence type="ECO:0000256" key="13">
    <source>
        <dbReference type="ARBA" id="ARBA00022932"/>
    </source>
</evidence>
<evidence type="ECO:0000256" key="15">
    <source>
        <dbReference type="ARBA" id="ARBA00049244"/>
    </source>
</evidence>
<comment type="cofactor">
    <cofactor evidence="1">
        <name>Mn(2+)</name>
        <dbReference type="ChEBI" id="CHEBI:29035"/>
    </cofactor>
</comment>
<dbReference type="KEGG" id="tas:TASI_0303"/>
<reference key="1">
    <citation type="submission" date="2011-09" db="EMBL/GenBank/DDBJ databases">
        <title>Genomic characterization of the Taylorella genus.</title>
        <authorList>
            <person name="Hebert L."/>
            <person name="Moumen B."/>
            <person name="Pons N."/>
            <person name="Duquesne F."/>
            <person name="Breuil M.-F."/>
            <person name="Goux D."/>
            <person name="Batto J.-M."/>
            <person name="Renault P."/>
            <person name="Laugier C."/>
            <person name="Petry S."/>
        </authorList>
    </citation>
    <scope>NUCLEOTIDE SEQUENCE</scope>
    <source>
        <strain>MCE3</strain>
    </source>
</reference>
<evidence type="ECO:0000256" key="2">
    <source>
        <dbReference type="ARBA" id="ARBA00001946"/>
    </source>
</evidence>
<dbReference type="RefSeq" id="WP_014110984.1">
    <property type="nucleotide sequence ID" value="NC_016043.1"/>
</dbReference>
<dbReference type="GO" id="GO:0045004">
    <property type="term" value="P:DNA replication proofreading"/>
    <property type="evidence" value="ECO:0007669"/>
    <property type="project" value="TreeGrafter"/>
</dbReference>
<dbReference type="NCBIfam" id="NF004316">
    <property type="entry name" value="PRK05711.1"/>
    <property type="match status" value="1"/>
</dbReference>
<dbReference type="GO" id="GO:0005829">
    <property type="term" value="C:cytosol"/>
    <property type="evidence" value="ECO:0007669"/>
    <property type="project" value="TreeGrafter"/>
</dbReference>
<evidence type="ECO:0000256" key="5">
    <source>
        <dbReference type="ARBA" id="ARBA00022679"/>
    </source>
</evidence>
<evidence type="ECO:0000259" key="16">
    <source>
        <dbReference type="SMART" id="SM00479"/>
    </source>
</evidence>
<keyword evidence="9" id="KW-0479">Metal-binding</keyword>
<dbReference type="InterPro" id="IPR012337">
    <property type="entry name" value="RNaseH-like_sf"/>
</dbReference>
<dbReference type="PANTHER" id="PTHR30231">
    <property type="entry name" value="DNA POLYMERASE III SUBUNIT EPSILON"/>
    <property type="match status" value="1"/>
</dbReference>
<dbReference type="GO" id="GO:0003887">
    <property type="term" value="F:DNA-directed DNA polymerase activity"/>
    <property type="evidence" value="ECO:0007669"/>
    <property type="project" value="UniProtKB-KW"/>
</dbReference>
<proteinExistence type="predicted"/>
<keyword evidence="18" id="KW-1185">Reference proteome</keyword>
<evidence type="ECO:0000256" key="10">
    <source>
        <dbReference type="ARBA" id="ARBA00022801"/>
    </source>
</evidence>
<keyword evidence="14" id="KW-0464">Manganese</keyword>
<dbReference type="HOGENOM" id="CLU_047806_2_0_4"/>
<keyword evidence="5 17" id="KW-0808">Transferase</keyword>
<comment type="catalytic activity">
    <reaction evidence="15">
        <text>DNA(n) + a 2'-deoxyribonucleoside 5'-triphosphate = DNA(n+1) + diphosphate</text>
        <dbReference type="Rhea" id="RHEA:22508"/>
        <dbReference type="Rhea" id="RHEA-COMP:17339"/>
        <dbReference type="Rhea" id="RHEA-COMP:17340"/>
        <dbReference type="ChEBI" id="CHEBI:33019"/>
        <dbReference type="ChEBI" id="CHEBI:61560"/>
        <dbReference type="ChEBI" id="CHEBI:173112"/>
        <dbReference type="EC" id="2.7.7.7"/>
    </reaction>
</comment>
<evidence type="ECO:0000313" key="17">
    <source>
        <dbReference type="EMBL" id="AEP36086.1"/>
    </source>
</evidence>
<dbReference type="SUPFAM" id="SSF53098">
    <property type="entry name" value="Ribonuclease H-like"/>
    <property type="match status" value="1"/>
</dbReference>
<dbReference type="GO" id="GO:0046872">
    <property type="term" value="F:metal ion binding"/>
    <property type="evidence" value="ECO:0007669"/>
    <property type="project" value="UniProtKB-KW"/>
</dbReference>
<protein>
    <recommendedName>
        <fullName evidence="4">DNA polymerase III subunit epsilon</fullName>
        <ecNumber evidence="3">2.7.7.7</ecNumber>
    </recommendedName>
</protein>
<dbReference type="STRING" id="1008459.TASI_0303"/>
<keyword evidence="12" id="KW-0460">Magnesium</keyword>
<keyword evidence="6 17" id="KW-0548">Nucleotidyltransferase</keyword>
<sequence>MRQVCLDTETTGLDYKSGHRIIELGCVELLDGKLTGNDLHIYFNPERDSDPDALRVHGLTTEFLSDKPLFADKADQIIEYLSGAQLIIHNAAFDMGFLNTEFSLCGKPLLDSFINGFIDSRNYARENGFASAVITLDKLYKDLVDETFDKSKDRKIHGALLDATMLAKVFIKLNSGQNDLFSEVQVEAKQEHGEAVTSGSVDLSKFDLKLVKVSEEEMKAHSEYIATLAAESKKEINW</sequence>
<evidence type="ECO:0000256" key="8">
    <source>
        <dbReference type="ARBA" id="ARBA00022722"/>
    </source>
</evidence>
<dbReference type="GO" id="GO:0003677">
    <property type="term" value="F:DNA binding"/>
    <property type="evidence" value="ECO:0007669"/>
    <property type="project" value="InterPro"/>
</dbReference>
<keyword evidence="10" id="KW-0378">Hydrolase</keyword>
<comment type="cofactor">
    <cofactor evidence="2">
        <name>Mg(2+)</name>
        <dbReference type="ChEBI" id="CHEBI:18420"/>
    </cofactor>
</comment>
<keyword evidence="7" id="KW-0235">DNA replication</keyword>
<evidence type="ECO:0000256" key="7">
    <source>
        <dbReference type="ARBA" id="ARBA00022705"/>
    </source>
</evidence>
<dbReference type="InterPro" id="IPR006054">
    <property type="entry name" value="DnaQ"/>
</dbReference>
<keyword evidence="8" id="KW-0540">Nuclease</keyword>
<accession>G4QCF6</accession>
<dbReference type="GO" id="GO:0008408">
    <property type="term" value="F:3'-5' exonuclease activity"/>
    <property type="evidence" value="ECO:0007669"/>
    <property type="project" value="TreeGrafter"/>
</dbReference>
<dbReference type="SMART" id="SM00479">
    <property type="entry name" value="EXOIII"/>
    <property type="match status" value="1"/>
</dbReference>
<dbReference type="OrthoDB" id="9804290at2"/>
<dbReference type="Gene3D" id="3.30.420.10">
    <property type="entry name" value="Ribonuclease H-like superfamily/Ribonuclease H"/>
    <property type="match status" value="1"/>
</dbReference>
<evidence type="ECO:0000256" key="1">
    <source>
        <dbReference type="ARBA" id="ARBA00001936"/>
    </source>
</evidence>
<feature type="domain" description="Exonuclease" evidence="16">
    <location>
        <begin position="2"/>
        <end position="179"/>
    </location>
</feature>
<dbReference type="Pfam" id="PF00929">
    <property type="entry name" value="RNase_T"/>
    <property type="match status" value="1"/>
</dbReference>
<evidence type="ECO:0000256" key="3">
    <source>
        <dbReference type="ARBA" id="ARBA00012417"/>
    </source>
</evidence>
<dbReference type="InterPro" id="IPR036397">
    <property type="entry name" value="RNaseH_sf"/>
</dbReference>
<dbReference type="eggNOG" id="COG0847">
    <property type="taxonomic scope" value="Bacteria"/>
</dbReference>
<name>G4QCF6_TAYAM</name>
<dbReference type="NCBIfam" id="TIGR00573">
    <property type="entry name" value="dnaq"/>
    <property type="match status" value="1"/>
</dbReference>
<evidence type="ECO:0000256" key="6">
    <source>
        <dbReference type="ARBA" id="ARBA00022695"/>
    </source>
</evidence>
<dbReference type="InterPro" id="IPR013520">
    <property type="entry name" value="Ribonucl_H"/>
</dbReference>